<gene>
    <name evidence="1" type="ORF">METZ01_LOCUS460843</name>
</gene>
<organism evidence="1">
    <name type="scientific">marine metagenome</name>
    <dbReference type="NCBI Taxonomy" id="408172"/>
    <lineage>
        <taxon>unclassified sequences</taxon>
        <taxon>metagenomes</taxon>
        <taxon>ecological metagenomes</taxon>
    </lineage>
</organism>
<feature type="non-terminal residue" evidence="1">
    <location>
        <position position="69"/>
    </location>
</feature>
<reference evidence="1" key="1">
    <citation type="submission" date="2018-05" db="EMBL/GenBank/DDBJ databases">
        <authorList>
            <person name="Lanie J.A."/>
            <person name="Ng W.-L."/>
            <person name="Kazmierczak K.M."/>
            <person name="Andrzejewski T.M."/>
            <person name="Davidsen T.M."/>
            <person name="Wayne K.J."/>
            <person name="Tettelin H."/>
            <person name="Glass J.I."/>
            <person name="Rusch D."/>
            <person name="Podicherti R."/>
            <person name="Tsui H.-C.T."/>
            <person name="Winkler M.E."/>
        </authorList>
    </citation>
    <scope>NUCLEOTIDE SEQUENCE</scope>
</reference>
<dbReference type="EMBL" id="UINC01192708">
    <property type="protein sequence ID" value="SVE07989.1"/>
    <property type="molecule type" value="Genomic_DNA"/>
</dbReference>
<protein>
    <submittedName>
        <fullName evidence="1">Uncharacterized protein</fullName>
    </submittedName>
</protein>
<name>A0A383AK95_9ZZZZ</name>
<proteinExistence type="predicted"/>
<dbReference type="AlphaFoldDB" id="A0A383AK95"/>
<evidence type="ECO:0000313" key="1">
    <source>
        <dbReference type="EMBL" id="SVE07989.1"/>
    </source>
</evidence>
<sequence>MSVPCISSLVDPLKMSATIVAKPLVIALFESAIKSIVFELCCGTRYTVLIHPSTLNESILYSSSNAVSS</sequence>
<accession>A0A383AK95</accession>